<evidence type="ECO:0000313" key="2">
    <source>
        <dbReference type="EMBL" id="PYH74646.1"/>
    </source>
</evidence>
<name>A0A319BMV4_ASPVC</name>
<feature type="transmembrane region" description="Helical" evidence="1">
    <location>
        <begin position="60"/>
        <end position="83"/>
    </location>
</feature>
<organism evidence="2 3">
    <name type="scientific">Aspergillus vadensis (strain CBS 113365 / IMI 142717 / IBT 24658)</name>
    <dbReference type="NCBI Taxonomy" id="1448311"/>
    <lineage>
        <taxon>Eukaryota</taxon>
        <taxon>Fungi</taxon>
        <taxon>Dikarya</taxon>
        <taxon>Ascomycota</taxon>
        <taxon>Pezizomycotina</taxon>
        <taxon>Eurotiomycetes</taxon>
        <taxon>Eurotiomycetidae</taxon>
        <taxon>Eurotiales</taxon>
        <taxon>Aspergillaceae</taxon>
        <taxon>Aspergillus</taxon>
        <taxon>Aspergillus subgen. Circumdati</taxon>
    </lineage>
</organism>
<keyword evidence="1" id="KW-1133">Transmembrane helix</keyword>
<keyword evidence="3" id="KW-1185">Reference proteome</keyword>
<proteinExistence type="predicted"/>
<dbReference type="EMBL" id="KZ821614">
    <property type="protein sequence ID" value="PYH74646.1"/>
    <property type="molecule type" value="Genomic_DNA"/>
</dbReference>
<sequence>MIPIGASSDKYFFLAPFHCFLCYPDLSTRDHYSLYVPSEPHLPPRSCHAGYLVRRVRPSAISALLFSFSGSYTCTLLLGNGIYRRFIFILFRV</sequence>
<dbReference type="GeneID" id="37206375"/>
<dbReference type="RefSeq" id="XP_025568440.1">
    <property type="nucleotide sequence ID" value="XM_025701783.1"/>
</dbReference>
<dbReference type="AlphaFoldDB" id="A0A319BMV4"/>
<dbReference type="Proteomes" id="UP000248405">
    <property type="component" value="Unassembled WGS sequence"/>
</dbReference>
<keyword evidence="1" id="KW-0472">Membrane</keyword>
<accession>A0A319BMV4</accession>
<keyword evidence="1" id="KW-0812">Transmembrane</keyword>
<evidence type="ECO:0000313" key="3">
    <source>
        <dbReference type="Proteomes" id="UP000248405"/>
    </source>
</evidence>
<evidence type="ECO:0000256" key="1">
    <source>
        <dbReference type="SAM" id="Phobius"/>
    </source>
</evidence>
<protein>
    <submittedName>
        <fullName evidence="2">Uncharacterized protein</fullName>
    </submittedName>
</protein>
<reference evidence="2" key="1">
    <citation type="submission" date="2016-12" db="EMBL/GenBank/DDBJ databases">
        <title>The genomes of Aspergillus section Nigri reveals drivers in fungal speciation.</title>
        <authorList>
            <consortium name="DOE Joint Genome Institute"/>
            <person name="Vesth T.C."/>
            <person name="Nybo J."/>
            <person name="Theobald S."/>
            <person name="Brandl J."/>
            <person name="Frisvad J.C."/>
            <person name="Nielsen K.F."/>
            <person name="Lyhne E.K."/>
            <person name="Kogle M.E."/>
            <person name="Kuo A."/>
            <person name="Riley R."/>
            <person name="Clum A."/>
            <person name="Nolan M."/>
            <person name="Lipzen A."/>
            <person name="Salamov A."/>
            <person name="Henrissat B."/>
            <person name="Wiebenga A."/>
            <person name="De Vries R.P."/>
            <person name="Grigoriev I.V."/>
            <person name="Mortensen U.H."/>
            <person name="Andersen M.R."/>
            <person name="Baker S.E."/>
        </authorList>
    </citation>
    <scope>NUCLEOTIDE SEQUENCE [LARGE SCALE GENOMIC DNA]</scope>
    <source>
        <strain evidence="2">CBS 113365</strain>
    </source>
</reference>
<gene>
    <name evidence="2" type="ORF">BO88DRAFT_18548</name>
</gene>